<keyword evidence="4" id="KW-1185">Reference proteome</keyword>
<accession>A0ABP8EQL8</accession>
<evidence type="ECO:0000313" key="4">
    <source>
        <dbReference type="Proteomes" id="UP001499841"/>
    </source>
</evidence>
<proteinExistence type="predicted"/>
<keyword evidence="2" id="KW-0472">Membrane</keyword>
<feature type="region of interest" description="Disordered" evidence="1">
    <location>
        <begin position="194"/>
        <end position="213"/>
    </location>
</feature>
<feature type="transmembrane region" description="Helical" evidence="2">
    <location>
        <begin position="329"/>
        <end position="349"/>
    </location>
</feature>
<gene>
    <name evidence="3" type="ORF">GCM10022262_05890</name>
</gene>
<evidence type="ECO:0000256" key="2">
    <source>
        <dbReference type="SAM" id="Phobius"/>
    </source>
</evidence>
<dbReference type="RefSeq" id="WP_345037477.1">
    <property type="nucleotide sequence ID" value="NZ_BAABBA010000002.1"/>
</dbReference>
<feature type="region of interest" description="Disordered" evidence="1">
    <location>
        <begin position="92"/>
        <end position="128"/>
    </location>
</feature>
<feature type="transmembrane region" description="Helical" evidence="2">
    <location>
        <begin position="355"/>
        <end position="374"/>
    </location>
</feature>
<dbReference type="Proteomes" id="UP001499841">
    <property type="component" value="Unassembled WGS sequence"/>
</dbReference>
<keyword evidence="2" id="KW-0812">Transmembrane</keyword>
<evidence type="ECO:0000256" key="1">
    <source>
        <dbReference type="SAM" id="MobiDB-lite"/>
    </source>
</evidence>
<sequence length="403" mass="42038">MSRSRYVRDWRLPPGWRPQRDAGVFGDGGAPLFADPWDVLEPPGGEVTVAVLDPTAAPDPAPADPAAPAAAVPAPAVGAHRRPPTLLVERRGLTRPTGKARGRLESPPPVEPGQPVTPGHRTVSSPHGPVALLSTRPWAGTGPDVRVVAVVVPKWSRDAVVLTLTWDDESGMAELERLAERLVQDLEIVVEAPGEHPRRPGTRGGSRRPAAAGARAGEVFPPADWVGTRLGGTPGALAGKLTALVLRVFGTRTFGRATAAAWAGLVVVLAAFALTNGSLRTLLLLPGVLVAVLLPVLLAWRSWTVVHGVMTDGRGWSSPLPDSGQASGLLHYLVAAALLGAIALGPTIGSGAAPWYLTVAAWVDVVAHTILLVLEAGRGLAPRAGAWWEARRARSGAPRDDLG</sequence>
<feature type="transmembrane region" description="Helical" evidence="2">
    <location>
        <begin position="281"/>
        <end position="300"/>
    </location>
</feature>
<evidence type="ECO:0000313" key="3">
    <source>
        <dbReference type="EMBL" id="GAA4286230.1"/>
    </source>
</evidence>
<protein>
    <submittedName>
        <fullName evidence="3">Uncharacterized protein</fullName>
    </submittedName>
</protein>
<name>A0ABP8EQL8_9MICO</name>
<reference evidence="4" key="1">
    <citation type="journal article" date="2019" name="Int. J. Syst. Evol. Microbiol.">
        <title>The Global Catalogue of Microorganisms (GCM) 10K type strain sequencing project: providing services to taxonomists for standard genome sequencing and annotation.</title>
        <authorList>
            <consortium name="The Broad Institute Genomics Platform"/>
            <consortium name="The Broad Institute Genome Sequencing Center for Infectious Disease"/>
            <person name="Wu L."/>
            <person name="Ma J."/>
        </authorList>
    </citation>
    <scope>NUCLEOTIDE SEQUENCE [LARGE SCALE GENOMIC DNA]</scope>
    <source>
        <strain evidence="4">JCM 17459</strain>
    </source>
</reference>
<dbReference type="EMBL" id="BAABBA010000002">
    <property type="protein sequence ID" value="GAA4286230.1"/>
    <property type="molecule type" value="Genomic_DNA"/>
</dbReference>
<organism evidence="3 4">
    <name type="scientific">Georgenia daeguensis</name>
    <dbReference type="NCBI Taxonomy" id="908355"/>
    <lineage>
        <taxon>Bacteria</taxon>
        <taxon>Bacillati</taxon>
        <taxon>Actinomycetota</taxon>
        <taxon>Actinomycetes</taxon>
        <taxon>Micrococcales</taxon>
        <taxon>Bogoriellaceae</taxon>
        <taxon>Georgenia</taxon>
    </lineage>
</organism>
<feature type="transmembrane region" description="Helical" evidence="2">
    <location>
        <begin position="257"/>
        <end position="275"/>
    </location>
</feature>
<comment type="caution">
    <text evidence="3">The sequence shown here is derived from an EMBL/GenBank/DDBJ whole genome shotgun (WGS) entry which is preliminary data.</text>
</comment>
<keyword evidence="2" id="KW-1133">Transmembrane helix</keyword>